<proteinExistence type="inferred from homology"/>
<dbReference type="SUPFAM" id="SSF53155">
    <property type="entry name" value="Methylated DNA-protein cysteine methyltransferase domain"/>
    <property type="match status" value="1"/>
</dbReference>
<accession>A0A1Y6CLV3</accession>
<dbReference type="Gene3D" id="3.30.160.70">
    <property type="entry name" value="Methylated DNA-protein cysteine methyltransferase domain"/>
    <property type="match status" value="1"/>
</dbReference>
<dbReference type="PROSITE" id="PS00374">
    <property type="entry name" value="MGMT"/>
    <property type="match status" value="1"/>
</dbReference>
<dbReference type="InterPro" id="IPR036217">
    <property type="entry name" value="MethylDNA_cys_MeTrfase_DNAb"/>
</dbReference>
<name>A0A1Y6CLV3_9PROT</name>
<evidence type="ECO:0000259" key="9">
    <source>
        <dbReference type="Pfam" id="PF01035"/>
    </source>
</evidence>
<evidence type="ECO:0000313" key="11">
    <source>
        <dbReference type="Proteomes" id="UP000192917"/>
    </source>
</evidence>
<dbReference type="InterPro" id="IPR014048">
    <property type="entry name" value="MethylDNA_cys_MeTrfase_DNA-bd"/>
</dbReference>
<evidence type="ECO:0000256" key="2">
    <source>
        <dbReference type="ARBA" id="ARBA00008711"/>
    </source>
</evidence>
<keyword evidence="11" id="KW-1185">Reference proteome</keyword>
<feature type="domain" description="Methylated-DNA-[protein]-cysteine S-methyltransferase DNA binding" evidence="9">
    <location>
        <begin position="92"/>
        <end position="174"/>
    </location>
</feature>
<dbReference type="InterPro" id="IPR036388">
    <property type="entry name" value="WH-like_DNA-bd_sf"/>
</dbReference>
<dbReference type="STRING" id="560819.SAMN05428998_13127"/>
<dbReference type="PANTHER" id="PTHR10815:SF5">
    <property type="entry name" value="METHYLATED-DNA--PROTEIN-CYSTEINE METHYLTRANSFERASE"/>
    <property type="match status" value="1"/>
</dbReference>
<protein>
    <recommendedName>
        <fullName evidence="3">methylated-DNA--[protein]-cysteine S-methyltransferase</fullName>
        <ecNumber evidence="3">2.1.1.63</ecNumber>
    </recommendedName>
</protein>
<organism evidence="10 11">
    <name type="scientific">Tistlia consotensis USBA 355</name>
    <dbReference type="NCBI Taxonomy" id="560819"/>
    <lineage>
        <taxon>Bacteria</taxon>
        <taxon>Pseudomonadati</taxon>
        <taxon>Pseudomonadota</taxon>
        <taxon>Alphaproteobacteria</taxon>
        <taxon>Rhodospirillales</taxon>
        <taxon>Rhodovibrionaceae</taxon>
        <taxon>Tistlia</taxon>
    </lineage>
</organism>
<dbReference type="NCBIfam" id="TIGR00589">
    <property type="entry name" value="ogt"/>
    <property type="match status" value="1"/>
</dbReference>
<dbReference type="Gene3D" id="1.10.10.10">
    <property type="entry name" value="Winged helix-like DNA-binding domain superfamily/Winged helix DNA-binding domain"/>
    <property type="match status" value="1"/>
</dbReference>
<comment type="similarity">
    <text evidence="2">Belongs to the MGMT family.</text>
</comment>
<dbReference type="PANTHER" id="PTHR10815">
    <property type="entry name" value="METHYLATED-DNA--PROTEIN-CYSTEINE METHYLTRANSFERASE"/>
    <property type="match status" value="1"/>
</dbReference>
<dbReference type="AlphaFoldDB" id="A0A1Y6CLV3"/>
<sequence length="189" mass="20214">MTGELFFTLFETAVGCCGLAWGERGLVAVQLPEGSEEATRGRLERRFPRARELAPQEAPSGIASARRRIVALLDGGSDDLADLRLDLGRVEAFNREVYAVARTIRPGETLTYGEVAARIGQPEAAQAVGRALGRNLWPIVVPCHRVLAAGGRIGGFSATSGIALKRRLLAIESVHAGGPPTLFDWQRAG</sequence>
<evidence type="ECO:0000256" key="4">
    <source>
        <dbReference type="ARBA" id="ARBA00022603"/>
    </source>
</evidence>
<dbReference type="EMBL" id="FWZX01000031">
    <property type="protein sequence ID" value="SMF72499.1"/>
    <property type="molecule type" value="Genomic_DNA"/>
</dbReference>
<dbReference type="InterPro" id="IPR036631">
    <property type="entry name" value="MGMT_N_sf"/>
</dbReference>
<dbReference type="FunFam" id="1.10.10.10:FF:000214">
    <property type="entry name" value="Methylated-DNA--protein-cysteine methyltransferase"/>
    <property type="match status" value="1"/>
</dbReference>
<gene>
    <name evidence="10" type="ORF">SAMN05428998_13127</name>
</gene>
<dbReference type="Pfam" id="PF01035">
    <property type="entry name" value="DNA_binding_1"/>
    <property type="match status" value="1"/>
</dbReference>
<comment type="catalytic activity">
    <reaction evidence="8">
        <text>a 6-O-methyl-2'-deoxyguanosine in DNA + L-cysteinyl-[protein] = S-methyl-L-cysteinyl-[protein] + a 2'-deoxyguanosine in DNA</text>
        <dbReference type="Rhea" id="RHEA:24000"/>
        <dbReference type="Rhea" id="RHEA-COMP:10131"/>
        <dbReference type="Rhea" id="RHEA-COMP:10132"/>
        <dbReference type="Rhea" id="RHEA-COMP:11367"/>
        <dbReference type="Rhea" id="RHEA-COMP:11368"/>
        <dbReference type="ChEBI" id="CHEBI:29950"/>
        <dbReference type="ChEBI" id="CHEBI:82612"/>
        <dbReference type="ChEBI" id="CHEBI:85445"/>
        <dbReference type="ChEBI" id="CHEBI:85448"/>
        <dbReference type="EC" id="2.1.1.63"/>
    </reaction>
</comment>
<dbReference type="InterPro" id="IPR001497">
    <property type="entry name" value="MethylDNA_cys_MeTrfase_AS"/>
</dbReference>
<dbReference type="GO" id="GO:0003908">
    <property type="term" value="F:methylated-DNA-[protein]-cysteine S-methyltransferase activity"/>
    <property type="evidence" value="ECO:0007669"/>
    <property type="project" value="UniProtKB-EC"/>
</dbReference>
<evidence type="ECO:0000313" key="10">
    <source>
        <dbReference type="EMBL" id="SMF72499.1"/>
    </source>
</evidence>
<evidence type="ECO:0000256" key="6">
    <source>
        <dbReference type="ARBA" id="ARBA00022763"/>
    </source>
</evidence>
<evidence type="ECO:0000256" key="5">
    <source>
        <dbReference type="ARBA" id="ARBA00022679"/>
    </source>
</evidence>
<dbReference type="GO" id="GO:0032259">
    <property type="term" value="P:methylation"/>
    <property type="evidence" value="ECO:0007669"/>
    <property type="project" value="UniProtKB-KW"/>
</dbReference>
<dbReference type="EC" id="2.1.1.63" evidence="3"/>
<keyword evidence="7" id="KW-0234">DNA repair</keyword>
<keyword evidence="4 10" id="KW-0489">Methyltransferase</keyword>
<evidence type="ECO:0000256" key="3">
    <source>
        <dbReference type="ARBA" id="ARBA00011918"/>
    </source>
</evidence>
<dbReference type="GO" id="GO:0006281">
    <property type="term" value="P:DNA repair"/>
    <property type="evidence" value="ECO:0007669"/>
    <property type="project" value="UniProtKB-KW"/>
</dbReference>
<evidence type="ECO:0000256" key="1">
    <source>
        <dbReference type="ARBA" id="ARBA00001286"/>
    </source>
</evidence>
<evidence type="ECO:0000256" key="7">
    <source>
        <dbReference type="ARBA" id="ARBA00023204"/>
    </source>
</evidence>
<dbReference type="CDD" id="cd06445">
    <property type="entry name" value="ATase"/>
    <property type="match status" value="1"/>
</dbReference>
<dbReference type="Proteomes" id="UP000192917">
    <property type="component" value="Unassembled WGS sequence"/>
</dbReference>
<comment type="catalytic activity">
    <reaction evidence="1">
        <text>a 4-O-methyl-thymidine in DNA + L-cysteinyl-[protein] = a thymidine in DNA + S-methyl-L-cysteinyl-[protein]</text>
        <dbReference type="Rhea" id="RHEA:53428"/>
        <dbReference type="Rhea" id="RHEA-COMP:10131"/>
        <dbReference type="Rhea" id="RHEA-COMP:10132"/>
        <dbReference type="Rhea" id="RHEA-COMP:13555"/>
        <dbReference type="Rhea" id="RHEA-COMP:13556"/>
        <dbReference type="ChEBI" id="CHEBI:29950"/>
        <dbReference type="ChEBI" id="CHEBI:82612"/>
        <dbReference type="ChEBI" id="CHEBI:137386"/>
        <dbReference type="ChEBI" id="CHEBI:137387"/>
        <dbReference type="EC" id="2.1.1.63"/>
    </reaction>
</comment>
<dbReference type="SUPFAM" id="SSF46767">
    <property type="entry name" value="Methylated DNA-protein cysteine methyltransferase, C-terminal domain"/>
    <property type="match status" value="1"/>
</dbReference>
<evidence type="ECO:0000256" key="8">
    <source>
        <dbReference type="ARBA" id="ARBA00049348"/>
    </source>
</evidence>
<dbReference type="RefSeq" id="WP_085125681.1">
    <property type="nucleotide sequence ID" value="NZ_FWZX01000031.1"/>
</dbReference>
<keyword evidence="5 10" id="KW-0808">Transferase</keyword>
<reference evidence="10 11" key="1">
    <citation type="submission" date="2017-04" db="EMBL/GenBank/DDBJ databases">
        <authorList>
            <person name="Afonso C.L."/>
            <person name="Miller P.J."/>
            <person name="Scott M.A."/>
            <person name="Spackman E."/>
            <person name="Goraichik I."/>
            <person name="Dimitrov K.M."/>
            <person name="Suarez D.L."/>
            <person name="Swayne D.E."/>
        </authorList>
    </citation>
    <scope>NUCLEOTIDE SEQUENCE [LARGE SCALE GENOMIC DNA]</scope>
    <source>
        <strain evidence="10 11">USBA 355</strain>
    </source>
</reference>
<keyword evidence="6" id="KW-0227">DNA damage</keyword>